<dbReference type="InterPro" id="IPR017871">
    <property type="entry name" value="ABC_transporter-like_CS"/>
</dbReference>
<dbReference type="InterPro" id="IPR050683">
    <property type="entry name" value="Bact_Polysacc_Export_ATP-bd"/>
</dbReference>
<sequence length="429" mass="47271">MASNNRTPVIQVTGLKKQYKLGQIGGGTLTHDLQSWWARVRGKEDPNTVIGTDTRLFGQTFMALNGVDLTVYQGEALGIIGRNGAGKSTLLKILSRITAPTEGEIRLKGRVASMLEVGTGFNNEMTGRENIYMNGAILGMTKAEVDAKLDQIIEFSECGDFIDTPVKRYSSGMFVKLAFAVAAHLDSEIMVMDEVLAVGDMKFQQKCLGKMSDVAGQEGRTVLYVSHNMSTIRQLCTRCVVLDKGRVIFDGDVEQAIAVYMDTTDVNVVHYDLADVSRMNQSAGKRLRLETLDFVDKESSVFADTEKMRIRITWRVSEPFAGVHMKMNLHYRDSSPVGITHPVDLGPAQPGKLYVSEFEFDPSLLGEGQYFFYLDIFDGALAQAVCLDKPVTEFAFEVTSGDLSMPEWASGWGRIHFPPVKVLTSGAEG</sequence>
<dbReference type="PANTHER" id="PTHR46743">
    <property type="entry name" value="TEICHOIC ACIDS EXPORT ATP-BINDING PROTEIN TAGH"/>
    <property type="match status" value="1"/>
</dbReference>
<dbReference type="Gene3D" id="3.40.50.300">
    <property type="entry name" value="P-loop containing nucleotide triphosphate hydrolases"/>
    <property type="match status" value="1"/>
</dbReference>
<dbReference type="SUPFAM" id="SSF52540">
    <property type="entry name" value="P-loop containing nucleoside triphosphate hydrolases"/>
    <property type="match status" value="1"/>
</dbReference>
<dbReference type="PROSITE" id="PS50893">
    <property type="entry name" value="ABC_TRANSPORTER_2"/>
    <property type="match status" value="1"/>
</dbReference>
<feature type="domain" description="ABC transporter" evidence="5">
    <location>
        <begin position="49"/>
        <end position="269"/>
    </location>
</feature>
<evidence type="ECO:0000256" key="4">
    <source>
        <dbReference type="ARBA" id="ARBA00022840"/>
    </source>
</evidence>
<name>A0ABR9R4T9_9FIRM</name>
<dbReference type="InterPro" id="IPR003439">
    <property type="entry name" value="ABC_transporter-like_ATP-bd"/>
</dbReference>
<dbReference type="PANTHER" id="PTHR46743:SF2">
    <property type="entry name" value="TEICHOIC ACIDS EXPORT ATP-BINDING PROTEIN TAGH"/>
    <property type="match status" value="1"/>
</dbReference>
<keyword evidence="3" id="KW-0547">Nucleotide-binding</keyword>
<dbReference type="Proteomes" id="UP000768567">
    <property type="component" value="Unassembled WGS sequence"/>
</dbReference>
<dbReference type="InterPro" id="IPR015860">
    <property type="entry name" value="ABC_transpr_TagH-like"/>
</dbReference>
<evidence type="ECO:0000256" key="3">
    <source>
        <dbReference type="ARBA" id="ARBA00022741"/>
    </source>
</evidence>
<dbReference type="Gene3D" id="2.70.50.60">
    <property type="entry name" value="abc- transporter (atp binding component) like domain"/>
    <property type="match status" value="1"/>
</dbReference>
<evidence type="ECO:0000313" key="6">
    <source>
        <dbReference type="EMBL" id="MBE5038156.1"/>
    </source>
</evidence>
<organism evidence="6 7">
    <name type="scientific">Gemmiger gallinarum</name>
    <dbReference type="NCBI Taxonomy" id="2779354"/>
    <lineage>
        <taxon>Bacteria</taxon>
        <taxon>Bacillati</taxon>
        <taxon>Bacillota</taxon>
        <taxon>Clostridia</taxon>
        <taxon>Eubacteriales</taxon>
        <taxon>Gemmiger</taxon>
    </lineage>
</organism>
<evidence type="ECO:0000313" key="7">
    <source>
        <dbReference type="Proteomes" id="UP000768567"/>
    </source>
</evidence>
<dbReference type="PROSITE" id="PS00211">
    <property type="entry name" value="ABC_TRANSPORTER_1"/>
    <property type="match status" value="1"/>
</dbReference>
<evidence type="ECO:0000256" key="1">
    <source>
        <dbReference type="ARBA" id="ARBA00005417"/>
    </source>
</evidence>
<keyword evidence="2" id="KW-0813">Transport</keyword>
<comment type="caution">
    <text evidence="6">The sequence shown here is derived from an EMBL/GenBank/DDBJ whole genome shotgun (WGS) entry which is preliminary data.</text>
</comment>
<dbReference type="SMART" id="SM00382">
    <property type="entry name" value="AAA"/>
    <property type="match status" value="1"/>
</dbReference>
<evidence type="ECO:0000259" key="5">
    <source>
        <dbReference type="PROSITE" id="PS50893"/>
    </source>
</evidence>
<proteinExistence type="inferred from homology"/>
<dbReference type="InterPro" id="IPR027417">
    <property type="entry name" value="P-loop_NTPase"/>
</dbReference>
<evidence type="ECO:0000256" key="2">
    <source>
        <dbReference type="ARBA" id="ARBA00022448"/>
    </source>
</evidence>
<dbReference type="RefSeq" id="WP_193502121.1">
    <property type="nucleotide sequence ID" value="NZ_JADCKC010000003.1"/>
</dbReference>
<comment type="similarity">
    <text evidence="1">Belongs to the ABC transporter superfamily.</text>
</comment>
<dbReference type="GO" id="GO:0005524">
    <property type="term" value="F:ATP binding"/>
    <property type="evidence" value="ECO:0007669"/>
    <property type="project" value="UniProtKB-KW"/>
</dbReference>
<gene>
    <name evidence="6" type="ORF">INF35_10205</name>
</gene>
<keyword evidence="4 6" id="KW-0067">ATP-binding</keyword>
<dbReference type="Pfam" id="PF00005">
    <property type="entry name" value="ABC_tran"/>
    <property type="match status" value="1"/>
</dbReference>
<reference evidence="6 7" key="1">
    <citation type="submission" date="2020-10" db="EMBL/GenBank/DDBJ databases">
        <title>ChiBAC.</title>
        <authorList>
            <person name="Zenner C."/>
            <person name="Hitch T.C.A."/>
            <person name="Clavel T."/>
        </authorList>
    </citation>
    <scope>NUCLEOTIDE SEQUENCE [LARGE SCALE GENOMIC DNA]</scope>
    <source>
        <strain evidence="6 7">DSM 109015</strain>
    </source>
</reference>
<keyword evidence="7" id="KW-1185">Reference proteome</keyword>
<dbReference type="InterPro" id="IPR003593">
    <property type="entry name" value="AAA+_ATPase"/>
</dbReference>
<protein>
    <submittedName>
        <fullName evidence="6">ATP-binding cassette domain-containing protein</fullName>
    </submittedName>
</protein>
<dbReference type="CDD" id="cd03220">
    <property type="entry name" value="ABC_KpsT_Wzt"/>
    <property type="match status" value="1"/>
</dbReference>
<dbReference type="EMBL" id="JADCKC010000003">
    <property type="protein sequence ID" value="MBE5038156.1"/>
    <property type="molecule type" value="Genomic_DNA"/>
</dbReference>
<accession>A0ABR9R4T9</accession>